<evidence type="ECO:0000313" key="1">
    <source>
        <dbReference type="EMBL" id="WPU91816.1"/>
    </source>
</evidence>
<name>A0ABZ0TG90_9SPHI</name>
<gene>
    <name evidence="1" type="ORF">SNE25_21090</name>
</gene>
<accession>A0ABZ0TG90</accession>
<organism evidence="1 2">
    <name type="scientific">Mucilaginibacter sabulilitoris</name>
    <dbReference type="NCBI Taxonomy" id="1173583"/>
    <lineage>
        <taxon>Bacteria</taxon>
        <taxon>Pseudomonadati</taxon>
        <taxon>Bacteroidota</taxon>
        <taxon>Sphingobacteriia</taxon>
        <taxon>Sphingobacteriales</taxon>
        <taxon>Sphingobacteriaceae</taxon>
        <taxon>Mucilaginibacter</taxon>
    </lineage>
</organism>
<evidence type="ECO:0000313" key="2">
    <source>
        <dbReference type="Proteomes" id="UP001324380"/>
    </source>
</evidence>
<sequence>MELSEITSLLSEPVKLVSTIQALAPVIPEYAYDIEPEDHKVVKDLAYRPWKEIDIATGVLDNEGKPTYRTEHRDVHRIPSSTQKQILDWAVRMNLSGGIEIDATIREGFKATDETMVAMLKRTWEDNKLNYTAQKIDRLKKNYTQCLVVWYSVPAEDGFWEGIAPSTSKFKMRCSVFSPEDGDIIIPIYNQYKEMISCARQYTVRIDEKDINKMDLFLSDKYITYVTGTSGWEVEKETLIPYGKANYIYHGQKRPEYADVLPKIERVEEGDSDTADENQISSFPILAATGQITAKSGGDKQNTRKVFEMADGGDLKYVEAKGAQQSATDERKNLRRDIYDETSTPQISMEQLEGSSNIPGVAIELMFLPATNKAKSNQDGDLGMEWQRHLNLLKAAMAVINVGVKSSVSMPVKPKFKIELPRNLTEEYANIVSLVGAGLMSKETAVNMLAFTSDPVAEYDRIKAEAAEAAKLAPVPVTKGGGNA</sequence>
<proteinExistence type="predicted"/>
<dbReference type="RefSeq" id="WP_321560982.1">
    <property type="nucleotide sequence ID" value="NZ_CP139558.1"/>
</dbReference>
<protein>
    <submittedName>
        <fullName evidence="1">Phage portal protein</fullName>
    </submittedName>
</protein>
<dbReference type="Proteomes" id="UP001324380">
    <property type="component" value="Chromosome"/>
</dbReference>
<keyword evidence="2" id="KW-1185">Reference proteome</keyword>
<dbReference type="InterPro" id="IPR021145">
    <property type="entry name" value="Portal_protein_SPP1_Gp6-like"/>
</dbReference>
<reference evidence="1 2" key="1">
    <citation type="submission" date="2023-11" db="EMBL/GenBank/DDBJ databases">
        <title>Analysis of the Genomes of Mucilaginibacter gossypii cycad 4 and M. sabulilitoris SNA2: microbes with the potential for plant growth promotion.</title>
        <authorList>
            <person name="Hirsch A.M."/>
            <person name="Humm E."/>
            <person name="Rubbi M."/>
            <person name="Del Vecchio G."/>
            <person name="Ha S.M."/>
            <person name="Pellegrini M."/>
            <person name="Gunsalus R.P."/>
        </authorList>
    </citation>
    <scope>NUCLEOTIDE SEQUENCE [LARGE SCALE GENOMIC DNA]</scope>
    <source>
        <strain evidence="1 2">SNA2</strain>
    </source>
</reference>
<dbReference type="EMBL" id="CP139558">
    <property type="protein sequence ID" value="WPU91816.1"/>
    <property type="molecule type" value="Genomic_DNA"/>
</dbReference>
<dbReference type="Pfam" id="PF05133">
    <property type="entry name" value="SPP1_portal"/>
    <property type="match status" value="1"/>
</dbReference>